<dbReference type="Proteomes" id="UP000627292">
    <property type="component" value="Unassembled WGS sequence"/>
</dbReference>
<dbReference type="AlphaFoldDB" id="A0A917IVW8"/>
<name>A0A917IVW8_9BACT</name>
<sequence>MQVSLKGPDSDARRIIIEFSKDQITKADSIEEVSRNGEIVSV</sequence>
<reference evidence="1" key="2">
    <citation type="submission" date="2020-09" db="EMBL/GenBank/DDBJ databases">
        <authorList>
            <person name="Sun Q."/>
            <person name="Zhou Y."/>
        </authorList>
    </citation>
    <scope>NUCLEOTIDE SEQUENCE</scope>
    <source>
        <strain evidence="1">CGMCC 1.15290</strain>
    </source>
</reference>
<protein>
    <submittedName>
        <fullName evidence="1">Uncharacterized protein</fullName>
    </submittedName>
</protein>
<organism evidence="1 2">
    <name type="scientific">Filimonas zeae</name>
    <dbReference type="NCBI Taxonomy" id="1737353"/>
    <lineage>
        <taxon>Bacteria</taxon>
        <taxon>Pseudomonadati</taxon>
        <taxon>Bacteroidota</taxon>
        <taxon>Chitinophagia</taxon>
        <taxon>Chitinophagales</taxon>
        <taxon>Chitinophagaceae</taxon>
        <taxon>Filimonas</taxon>
    </lineage>
</organism>
<proteinExistence type="predicted"/>
<dbReference type="RefSeq" id="WP_262891966.1">
    <property type="nucleotide sequence ID" value="NZ_BMIB01000002.1"/>
</dbReference>
<evidence type="ECO:0000313" key="2">
    <source>
        <dbReference type="Proteomes" id="UP000627292"/>
    </source>
</evidence>
<comment type="caution">
    <text evidence="1">The sequence shown here is derived from an EMBL/GenBank/DDBJ whole genome shotgun (WGS) entry which is preliminary data.</text>
</comment>
<reference evidence="1" key="1">
    <citation type="journal article" date="2014" name="Int. J. Syst. Evol. Microbiol.">
        <title>Complete genome sequence of Corynebacterium casei LMG S-19264T (=DSM 44701T), isolated from a smear-ripened cheese.</title>
        <authorList>
            <consortium name="US DOE Joint Genome Institute (JGI-PGF)"/>
            <person name="Walter F."/>
            <person name="Albersmeier A."/>
            <person name="Kalinowski J."/>
            <person name="Ruckert C."/>
        </authorList>
    </citation>
    <scope>NUCLEOTIDE SEQUENCE</scope>
    <source>
        <strain evidence="1">CGMCC 1.15290</strain>
    </source>
</reference>
<dbReference type="EMBL" id="BMIB01000002">
    <property type="protein sequence ID" value="GGH64238.1"/>
    <property type="molecule type" value="Genomic_DNA"/>
</dbReference>
<gene>
    <name evidence="1" type="ORF">GCM10011379_16060</name>
</gene>
<accession>A0A917IVW8</accession>
<evidence type="ECO:0000313" key="1">
    <source>
        <dbReference type="EMBL" id="GGH64238.1"/>
    </source>
</evidence>
<keyword evidence="2" id="KW-1185">Reference proteome</keyword>